<name>A0A7W8DH09_9BACT</name>
<dbReference type="AlphaFoldDB" id="A0A7W8DH09"/>
<protein>
    <submittedName>
        <fullName evidence="1">Uncharacterized protein</fullName>
    </submittedName>
</protein>
<keyword evidence="2" id="KW-1185">Reference proteome</keyword>
<evidence type="ECO:0000313" key="2">
    <source>
        <dbReference type="Proteomes" id="UP000528322"/>
    </source>
</evidence>
<comment type="caution">
    <text evidence="1">The sequence shown here is derived from an EMBL/GenBank/DDBJ whole genome shotgun (WGS) entry which is preliminary data.</text>
</comment>
<evidence type="ECO:0000313" key="1">
    <source>
        <dbReference type="EMBL" id="MBB5021902.1"/>
    </source>
</evidence>
<organism evidence="1 2">
    <name type="scientific">Desulfurispira natronophila</name>
    <dbReference type="NCBI Taxonomy" id="682562"/>
    <lineage>
        <taxon>Bacteria</taxon>
        <taxon>Pseudomonadati</taxon>
        <taxon>Chrysiogenota</taxon>
        <taxon>Chrysiogenia</taxon>
        <taxon>Chrysiogenales</taxon>
        <taxon>Chrysiogenaceae</taxon>
        <taxon>Desulfurispira</taxon>
    </lineage>
</organism>
<sequence length="676" mass="76340">MTYPYPCPSGQVPVVEYDAVQSSPYRENVTRELYLATVEDGIATADFPAWTSSVEDGIATADFPAWTSSNATPASLRESSAFQGNLRVYIFSNQFSQLTAGGNFYLTYPSRMHSQPQAAQHIEAIAFELESALEYVEKQINLPYNCRDTQSTPIQVSIFPFEQSRIPIAGRITSRNPTAWAYASFSPISRNRDVLEFNTRMFNQPDSLSQVKATAQHEVFHLIQSCYGSPFRSDPYWLAEASSVWLEFAMGGDNFWPSEVADYRLAFINNGLFRANDSQLGSWEQHGYASSLFLRYMTDTAGFGNNFMRNMWLNFDTYDPERIFYQAAGQDLLWPRYWGQFIETLYGSTFWANRSILNPEWDWYTVIDSTASSTHRFMISSASTSKRNYGFTSHPLSAQPILVRVGATAFSDDDKAMLAIRPKGLGDNMKVALFNANGQMVATAENNEIITFDDLQQLSAGDLNQRERALAVVLIDSREPSAPARDITVELEVIPESEFSFEISNTVPFSNVDTSIHFSASGYFDIATEDPDKVRIETDVLPGGGVVVYLYAPINSQVTAHASLSAYPLDFTGGADDALLTWRIEDFEANLHPYYAEIKSQTYDRVDFESTPLGGDGYQGRFMIGSLRMEGRLWYDRWRINPDTGQREHYREERGAGLHNESTATIWWIAEDWDEQ</sequence>
<dbReference type="RefSeq" id="WP_183731446.1">
    <property type="nucleotide sequence ID" value="NZ_JACHID010000006.1"/>
</dbReference>
<accession>A0A7W8DH09</accession>
<dbReference type="EMBL" id="JACHID010000006">
    <property type="protein sequence ID" value="MBB5021902.1"/>
    <property type="molecule type" value="Genomic_DNA"/>
</dbReference>
<dbReference type="Proteomes" id="UP000528322">
    <property type="component" value="Unassembled WGS sequence"/>
</dbReference>
<reference evidence="1 2" key="1">
    <citation type="submission" date="2020-08" db="EMBL/GenBank/DDBJ databases">
        <title>Genomic Encyclopedia of Type Strains, Phase IV (KMG-IV): sequencing the most valuable type-strain genomes for metagenomic binning, comparative biology and taxonomic classification.</title>
        <authorList>
            <person name="Goeker M."/>
        </authorList>
    </citation>
    <scope>NUCLEOTIDE SEQUENCE [LARGE SCALE GENOMIC DNA]</scope>
    <source>
        <strain evidence="1 2">DSM 22071</strain>
    </source>
</reference>
<gene>
    <name evidence="1" type="ORF">HNR37_001216</name>
</gene>
<proteinExistence type="predicted"/>